<reference evidence="2" key="1">
    <citation type="submission" date="2016-10" db="EMBL/GenBank/DDBJ databases">
        <authorList>
            <person name="Varghese N."/>
            <person name="Submissions S."/>
        </authorList>
    </citation>
    <scope>NUCLEOTIDE SEQUENCE [LARGE SCALE GENOMIC DNA]</scope>
    <source>
        <strain evidence="2">Nm10</strain>
    </source>
</reference>
<dbReference type="Proteomes" id="UP000182882">
    <property type="component" value="Unassembled WGS sequence"/>
</dbReference>
<gene>
    <name evidence="1" type="ORF">SAMN05216406_15316</name>
</gene>
<protein>
    <submittedName>
        <fullName evidence="1">Uncharacterized protein</fullName>
    </submittedName>
</protein>
<dbReference type="RefSeq" id="WP_062558830.1">
    <property type="nucleotide sequence ID" value="NZ_CP013341.1"/>
</dbReference>
<evidence type="ECO:0000313" key="1">
    <source>
        <dbReference type="EMBL" id="SDU32365.1"/>
    </source>
</evidence>
<keyword evidence="2" id="KW-1185">Reference proteome</keyword>
<dbReference type="EMBL" id="FNLN01000053">
    <property type="protein sequence ID" value="SDU32365.1"/>
    <property type="molecule type" value="Genomic_DNA"/>
</dbReference>
<organism evidence="1 2">
    <name type="scientific">Nitrosomonas ureae</name>
    <dbReference type="NCBI Taxonomy" id="44577"/>
    <lineage>
        <taxon>Bacteria</taxon>
        <taxon>Pseudomonadati</taxon>
        <taxon>Pseudomonadota</taxon>
        <taxon>Betaproteobacteria</taxon>
        <taxon>Nitrosomonadales</taxon>
        <taxon>Nitrosomonadaceae</taxon>
        <taxon>Nitrosomonas</taxon>
    </lineage>
</organism>
<accession>A0A1H2HKJ3</accession>
<dbReference type="AlphaFoldDB" id="A0A1H2HKJ3"/>
<proteinExistence type="predicted"/>
<sequence>MKIKAPITLDLFPARRNYKAELEEVSALALPFVSKQDRSKPGKKYWDVKPINDYSLACNIGAEYAAHFVQYLKNNPNDVEINLLGSIVEDMDFTDDSCAKGYHVGFFTYLEFLLYKSVKKRKVFHDLDKHRDKCRLEE</sequence>
<dbReference type="KEGG" id="nur:ATY38_07920"/>
<evidence type="ECO:0000313" key="2">
    <source>
        <dbReference type="Proteomes" id="UP000182882"/>
    </source>
</evidence>
<name>A0A1H2HKJ3_9PROT</name>